<dbReference type="AlphaFoldDB" id="A0A842IEV7"/>
<keyword evidence="7" id="KW-1185">Reference proteome</keyword>
<dbReference type="RefSeq" id="WP_185799213.1">
    <property type="nucleotide sequence ID" value="NZ_JACLQD010000008.1"/>
</dbReference>
<protein>
    <submittedName>
        <fullName evidence="6">Acetoin dehydrogenase dihydrolipoyllysine-residue acetyltransferase subunit</fullName>
    </submittedName>
</protein>
<dbReference type="PANTHER" id="PTHR23151:SF90">
    <property type="entry name" value="DIHYDROLIPOYLLYSINE-RESIDUE ACETYLTRANSFERASE COMPONENT OF PYRUVATE DEHYDROGENASE COMPLEX, MITOCHONDRIAL-RELATED"/>
    <property type="match status" value="1"/>
</dbReference>
<reference evidence="6 7" key="1">
    <citation type="journal article" date="2017" name="Int. J. Syst. Evol. Microbiol.">
        <title>Gemmobacter straminiformis sp. nov., isolated from an artificial fountain.</title>
        <authorList>
            <person name="Kang J.Y."/>
            <person name="Kim M.J."/>
            <person name="Chun J."/>
            <person name="Son K.P."/>
            <person name="Jahng K.Y."/>
        </authorList>
    </citation>
    <scope>NUCLEOTIDE SEQUENCE [LARGE SCALE GENOMIC DNA]</scope>
    <source>
        <strain evidence="6 7">CAM-8</strain>
    </source>
</reference>
<dbReference type="PROSITE" id="PS00189">
    <property type="entry name" value="LIPOYL"/>
    <property type="match status" value="1"/>
</dbReference>
<gene>
    <name evidence="6" type="ORF">H7F16_18910</name>
</gene>
<dbReference type="Pfam" id="PF00364">
    <property type="entry name" value="Biotin_lipoyl"/>
    <property type="match status" value="1"/>
</dbReference>
<dbReference type="CDD" id="cd06849">
    <property type="entry name" value="lipoyl_domain"/>
    <property type="match status" value="1"/>
</dbReference>
<proteinExistence type="inferred from homology"/>
<comment type="similarity">
    <text evidence="2">Belongs to the 2-oxoacid dehydrogenase family.</text>
</comment>
<dbReference type="InterPro" id="IPR045257">
    <property type="entry name" value="E2/Pdx1"/>
</dbReference>
<evidence type="ECO:0000256" key="1">
    <source>
        <dbReference type="ARBA" id="ARBA00001938"/>
    </source>
</evidence>
<dbReference type="Gene3D" id="4.10.320.10">
    <property type="entry name" value="E3-binding domain"/>
    <property type="match status" value="1"/>
</dbReference>
<feature type="domain" description="Peripheral subunit-binding (PSBD)" evidence="5">
    <location>
        <begin position="125"/>
        <end position="162"/>
    </location>
</feature>
<keyword evidence="3" id="KW-0450">Lipoyl</keyword>
<dbReference type="Proteomes" id="UP000555411">
    <property type="component" value="Unassembled WGS sequence"/>
</dbReference>
<dbReference type="Pfam" id="PF12697">
    <property type="entry name" value="Abhydrolase_6"/>
    <property type="match status" value="1"/>
</dbReference>
<dbReference type="PROSITE" id="PS51826">
    <property type="entry name" value="PSBD"/>
    <property type="match status" value="1"/>
</dbReference>
<dbReference type="InterPro" id="IPR011053">
    <property type="entry name" value="Single_hybrid_motif"/>
</dbReference>
<evidence type="ECO:0000256" key="2">
    <source>
        <dbReference type="ARBA" id="ARBA00007317"/>
    </source>
</evidence>
<comment type="caution">
    <text evidence="6">The sequence shown here is derived from an EMBL/GenBank/DDBJ whole genome shotgun (WGS) entry which is preliminary data.</text>
</comment>
<dbReference type="GO" id="GO:0016746">
    <property type="term" value="F:acyltransferase activity"/>
    <property type="evidence" value="ECO:0007669"/>
    <property type="project" value="InterPro"/>
</dbReference>
<dbReference type="InterPro" id="IPR029058">
    <property type="entry name" value="AB_hydrolase_fold"/>
</dbReference>
<comment type="cofactor">
    <cofactor evidence="1">
        <name>(R)-lipoate</name>
        <dbReference type="ChEBI" id="CHEBI:83088"/>
    </cofactor>
</comment>
<dbReference type="GO" id="GO:0045254">
    <property type="term" value="C:pyruvate dehydrogenase complex"/>
    <property type="evidence" value="ECO:0007669"/>
    <property type="project" value="InterPro"/>
</dbReference>
<dbReference type="InterPro" id="IPR000089">
    <property type="entry name" value="Biotin_lipoyl"/>
</dbReference>
<dbReference type="SUPFAM" id="SSF53474">
    <property type="entry name" value="alpha/beta-Hydrolases"/>
    <property type="match status" value="1"/>
</dbReference>
<dbReference type="EMBL" id="JACLQD010000008">
    <property type="protein sequence ID" value="MBC2837597.1"/>
    <property type="molecule type" value="Genomic_DNA"/>
</dbReference>
<feature type="domain" description="Lipoyl-binding" evidence="4">
    <location>
        <begin position="2"/>
        <end position="77"/>
    </location>
</feature>
<dbReference type="PROSITE" id="PS50968">
    <property type="entry name" value="BIOTINYL_LIPOYL"/>
    <property type="match status" value="1"/>
</dbReference>
<dbReference type="SUPFAM" id="SSF51230">
    <property type="entry name" value="Single hybrid motif"/>
    <property type="match status" value="1"/>
</dbReference>
<dbReference type="InterPro" id="IPR036625">
    <property type="entry name" value="E3-bd_dom_sf"/>
</dbReference>
<dbReference type="PANTHER" id="PTHR23151">
    <property type="entry name" value="DIHYDROLIPOAMIDE ACETYL/SUCCINYL-TRANSFERASE-RELATED"/>
    <property type="match status" value="1"/>
</dbReference>
<dbReference type="InterPro" id="IPR000073">
    <property type="entry name" value="AB_hydrolase_1"/>
</dbReference>
<name>A0A842IEV7_9RHOB</name>
<dbReference type="InterPro" id="IPR004167">
    <property type="entry name" value="PSBD"/>
</dbReference>
<evidence type="ECO:0000313" key="7">
    <source>
        <dbReference type="Proteomes" id="UP000555411"/>
    </source>
</evidence>
<dbReference type="NCBIfam" id="NF011457">
    <property type="entry name" value="PRK14875.1"/>
    <property type="match status" value="1"/>
</dbReference>
<evidence type="ECO:0000256" key="3">
    <source>
        <dbReference type="ARBA" id="ARBA00022823"/>
    </source>
</evidence>
<dbReference type="Gene3D" id="3.40.50.1820">
    <property type="entry name" value="alpha/beta hydrolase"/>
    <property type="match status" value="1"/>
</dbReference>
<dbReference type="InterPro" id="IPR003016">
    <property type="entry name" value="2-oxoA_DH_lipoyl-BS"/>
</dbReference>
<evidence type="ECO:0000313" key="6">
    <source>
        <dbReference type="EMBL" id="MBC2837597.1"/>
    </source>
</evidence>
<sequence length="443" mass="46168">MPTEVIMPKVDMDMASGKLAVWHVAEGEAVKKGAALFDIETDKAAMEVEAPASGILRHILANPGVDVPVGSPVAYIYAEGEAIGPAPVAAPPALAEPDAAKPAAEPEAVEAAALPLAGAADEAPRATPVARRLAREGGIELAALAGTGPKGRIQRSDVEAEIERRKTPVAAPAPVPAPAPAAPAYVMDWTPQAGDLHVTTRKGNGVPLVMVHGFAADSAGWTPLERALPRDLPLIRIDLPSHGRSPLRRIAGFADLAKALVQTFDRIAEGPVHLLGHSLGGALSLALADIRPRQIKTLSLIAPAGLGPEIDGAALNGIARASTADSLAPWLKRLTARPEGISHDFAKAAMLSRLDPALRSAQQELAESLFPDGVQAFDLTAALSRVTAPTLMVWGRDDHILPWKQALAAPGEVALHLMRGVGHVPHMEDPEAVAALIGRHLRP</sequence>
<evidence type="ECO:0000259" key="4">
    <source>
        <dbReference type="PROSITE" id="PS50968"/>
    </source>
</evidence>
<dbReference type="SUPFAM" id="SSF47005">
    <property type="entry name" value="Peripheral subunit-binding domain of 2-oxo acid dehydrogenase complex"/>
    <property type="match status" value="1"/>
</dbReference>
<dbReference type="GO" id="GO:0006086">
    <property type="term" value="P:pyruvate decarboxylation to acetyl-CoA"/>
    <property type="evidence" value="ECO:0007669"/>
    <property type="project" value="InterPro"/>
</dbReference>
<organism evidence="6 7">
    <name type="scientific">Paragemmobacter straminiformis</name>
    <dbReference type="NCBI Taxonomy" id="2045119"/>
    <lineage>
        <taxon>Bacteria</taxon>
        <taxon>Pseudomonadati</taxon>
        <taxon>Pseudomonadota</taxon>
        <taxon>Alphaproteobacteria</taxon>
        <taxon>Rhodobacterales</taxon>
        <taxon>Paracoccaceae</taxon>
        <taxon>Paragemmobacter</taxon>
    </lineage>
</organism>
<dbReference type="Gene3D" id="2.40.50.100">
    <property type="match status" value="1"/>
</dbReference>
<accession>A0A842IEV7</accession>
<dbReference type="Pfam" id="PF02817">
    <property type="entry name" value="E3_binding"/>
    <property type="match status" value="1"/>
</dbReference>
<keyword evidence="6" id="KW-0808">Transferase</keyword>
<evidence type="ECO:0000259" key="5">
    <source>
        <dbReference type="PROSITE" id="PS51826"/>
    </source>
</evidence>
<dbReference type="PRINTS" id="PR00111">
    <property type="entry name" value="ABHYDROLASE"/>
</dbReference>